<sequence length="107" mass="12281">MGILWGEKNAYRFWLLLRWGLERNGKAWVFELCSEFSSPLQIEVMEKVGSTQSNGRGRWVPAAGQLTDLNRSSTHGGSLEDQADCGSYYCIHLILFFTFSDFFPFFL</sequence>
<reference evidence="1 2" key="1">
    <citation type="journal article" date="2024" name="G3 (Bethesda)">
        <title>Genome assembly of Hibiscus sabdariffa L. provides insights into metabolisms of medicinal natural products.</title>
        <authorList>
            <person name="Kim T."/>
        </authorList>
    </citation>
    <scope>NUCLEOTIDE SEQUENCE [LARGE SCALE GENOMIC DNA]</scope>
    <source>
        <strain evidence="1">TK-2024</strain>
        <tissue evidence="1">Old leaves</tissue>
    </source>
</reference>
<evidence type="ECO:0000313" key="2">
    <source>
        <dbReference type="Proteomes" id="UP001396334"/>
    </source>
</evidence>
<protein>
    <submittedName>
        <fullName evidence="1">Uncharacterized protein</fullName>
    </submittedName>
</protein>
<keyword evidence="2" id="KW-1185">Reference proteome</keyword>
<comment type="caution">
    <text evidence="1">The sequence shown here is derived from an EMBL/GenBank/DDBJ whole genome shotgun (WGS) entry which is preliminary data.</text>
</comment>
<gene>
    <name evidence="1" type="ORF">V6N11_019846</name>
</gene>
<dbReference type="EMBL" id="JBBPBN010000342">
    <property type="protein sequence ID" value="KAK8488681.1"/>
    <property type="molecule type" value="Genomic_DNA"/>
</dbReference>
<dbReference type="Proteomes" id="UP001396334">
    <property type="component" value="Unassembled WGS sequence"/>
</dbReference>
<accession>A0ABR2A7A6</accession>
<name>A0ABR2A7A6_9ROSI</name>
<proteinExistence type="predicted"/>
<organism evidence="1 2">
    <name type="scientific">Hibiscus sabdariffa</name>
    <name type="common">roselle</name>
    <dbReference type="NCBI Taxonomy" id="183260"/>
    <lineage>
        <taxon>Eukaryota</taxon>
        <taxon>Viridiplantae</taxon>
        <taxon>Streptophyta</taxon>
        <taxon>Embryophyta</taxon>
        <taxon>Tracheophyta</taxon>
        <taxon>Spermatophyta</taxon>
        <taxon>Magnoliopsida</taxon>
        <taxon>eudicotyledons</taxon>
        <taxon>Gunneridae</taxon>
        <taxon>Pentapetalae</taxon>
        <taxon>rosids</taxon>
        <taxon>malvids</taxon>
        <taxon>Malvales</taxon>
        <taxon>Malvaceae</taxon>
        <taxon>Malvoideae</taxon>
        <taxon>Hibiscus</taxon>
    </lineage>
</organism>
<evidence type="ECO:0000313" key="1">
    <source>
        <dbReference type="EMBL" id="KAK8488681.1"/>
    </source>
</evidence>